<proteinExistence type="predicted"/>
<keyword evidence="1" id="KW-0812">Transmembrane</keyword>
<dbReference type="AlphaFoldDB" id="A0A7M5WII6"/>
<dbReference type="Proteomes" id="UP000594262">
    <property type="component" value="Unplaced"/>
</dbReference>
<dbReference type="RefSeq" id="XP_066914494.1">
    <property type="nucleotide sequence ID" value="XM_067058393.1"/>
</dbReference>
<dbReference type="EnsemblMetazoa" id="CLYHEMT001873.1">
    <property type="protein sequence ID" value="CLYHEMP001873.1"/>
    <property type="gene ID" value="CLYHEMG001873"/>
</dbReference>
<sequence length="189" mass="21038">MNIFQFLTIASILIGATLCISPSWQRISQDDGKMLSVSWDFNANETLLNARIKHNDGRIVAGMNKTQVLTFDPDFTMVYGTSISMFIKPFNLSLHFGSYNLNIKTTNGVKDFAYNAAFELAKKTIKDVEEVLIEEIESGEGGLETNVILIIVAASVFLCVVVMVILICYKKHYMKEASMENPKKVAPGI</sequence>
<feature type="signal peptide" evidence="2">
    <location>
        <begin position="1"/>
        <end position="19"/>
    </location>
</feature>
<accession>A0A7M5WII6</accession>
<evidence type="ECO:0000313" key="3">
    <source>
        <dbReference type="EnsemblMetazoa" id="CLYHEMP001873.1"/>
    </source>
</evidence>
<reference evidence="3" key="1">
    <citation type="submission" date="2021-01" db="UniProtKB">
        <authorList>
            <consortium name="EnsemblMetazoa"/>
        </authorList>
    </citation>
    <scope>IDENTIFICATION</scope>
</reference>
<evidence type="ECO:0000256" key="2">
    <source>
        <dbReference type="SAM" id="SignalP"/>
    </source>
</evidence>
<evidence type="ECO:0000313" key="4">
    <source>
        <dbReference type="Proteomes" id="UP000594262"/>
    </source>
</evidence>
<protein>
    <submittedName>
        <fullName evidence="3">Uncharacterized protein</fullName>
    </submittedName>
</protein>
<organism evidence="3 4">
    <name type="scientific">Clytia hemisphaerica</name>
    <dbReference type="NCBI Taxonomy" id="252671"/>
    <lineage>
        <taxon>Eukaryota</taxon>
        <taxon>Metazoa</taxon>
        <taxon>Cnidaria</taxon>
        <taxon>Hydrozoa</taxon>
        <taxon>Hydroidolina</taxon>
        <taxon>Leptothecata</taxon>
        <taxon>Obeliida</taxon>
        <taxon>Clytiidae</taxon>
        <taxon>Clytia</taxon>
    </lineage>
</organism>
<dbReference type="GeneID" id="136801737"/>
<name>A0A7M5WII6_9CNID</name>
<feature type="chain" id="PRO_5029536098" evidence="2">
    <location>
        <begin position="20"/>
        <end position="189"/>
    </location>
</feature>
<feature type="transmembrane region" description="Helical" evidence="1">
    <location>
        <begin position="147"/>
        <end position="169"/>
    </location>
</feature>
<evidence type="ECO:0000256" key="1">
    <source>
        <dbReference type="SAM" id="Phobius"/>
    </source>
</evidence>
<keyword evidence="1" id="KW-1133">Transmembrane helix</keyword>
<keyword evidence="4" id="KW-1185">Reference proteome</keyword>
<keyword evidence="1" id="KW-0472">Membrane</keyword>
<keyword evidence="2" id="KW-0732">Signal</keyword>